<dbReference type="AlphaFoldDB" id="A0A8J2EKY1"/>
<protein>
    <submittedName>
        <fullName evidence="2">Uncharacterized protein</fullName>
    </submittedName>
</protein>
<comment type="caution">
    <text evidence="2">The sequence shown here is derived from an EMBL/GenBank/DDBJ whole genome shotgun (WGS) entry which is preliminary data.</text>
</comment>
<reference evidence="2" key="1">
    <citation type="submission" date="2021-04" db="EMBL/GenBank/DDBJ databases">
        <authorList>
            <person name="Chebbi M.A.C M."/>
        </authorList>
    </citation>
    <scope>NUCLEOTIDE SEQUENCE</scope>
</reference>
<dbReference type="EMBL" id="CAJNRD030001116">
    <property type="protein sequence ID" value="CAG5076068.1"/>
    <property type="molecule type" value="Genomic_DNA"/>
</dbReference>
<keyword evidence="1" id="KW-0732">Signal</keyword>
<accession>A0A8J2EKY1</accession>
<organism evidence="2 3">
    <name type="scientific">Cotesia congregata</name>
    <name type="common">Parasitoid wasp</name>
    <name type="synonym">Apanteles congregatus</name>
    <dbReference type="NCBI Taxonomy" id="51543"/>
    <lineage>
        <taxon>Eukaryota</taxon>
        <taxon>Metazoa</taxon>
        <taxon>Ecdysozoa</taxon>
        <taxon>Arthropoda</taxon>
        <taxon>Hexapoda</taxon>
        <taxon>Insecta</taxon>
        <taxon>Pterygota</taxon>
        <taxon>Neoptera</taxon>
        <taxon>Endopterygota</taxon>
        <taxon>Hymenoptera</taxon>
        <taxon>Apocrita</taxon>
        <taxon>Ichneumonoidea</taxon>
        <taxon>Braconidae</taxon>
        <taxon>Microgastrinae</taxon>
        <taxon>Cotesia</taxon>
    </lineage>
</organism>
<evidence type="ECO:0000256" key="1">
    <source>
        <dbReference type="SAM" id="SignalP"/>
    </source>
</evidence>
<sequence>MMISILMIVIHHWQAIVSYATYQGGKDEIPDAGVLNFKFQVSLNPDRFGMAESEEAKMTNNVDCFFVRCVDEDGDVISTSDSTLPIRFMGSPIVCKLRNADDQVMIGFSTYTYAVVTNHDNTKNVSVVNGTLVKFSSDLDDFFDIIINT</sequence>
<feature type="chain" id="PRO_5035170664" evidence="1">
    <location>
        <begin position="16"/>
        <end position="149"/>
    </location>
</feature>
<proteinExistence type="predicted"/>
<name>A0A8J2EKY1_COTCN</name>
<dbReference type="Proteomes" id="UP000786811">
    <property type="component" value="Unassembled WGS sequence"/>
</dbReference>
<evidence type="ECO:0000313" key="3">
    <source>
        <dbReference type="Proteomes" id="UP000786811"/>
    </source>
</evidence>
<keyword evidence="3" id="KW-1185">Reference proteome</keyword>
<feature type="signal peptide" evidence="1">
    <location>
        <begin position="1"/>
        <end position="15"/>
    </location>
</feature>
<evidence type="ECO:0000313" key="2">
    <source>
        <dbReference type="EMBL" id="CAG5076068.1"/>
    </source>
</evidence>
<gene>
    <name evidence="2" type="ORF">HICCMSTLAB_LOCUS2049</name>
</gene>